<dbReference type="Pfam" id="PF01522">
    <property type="entry name" value="Polysacc_deac_1"/>
    <property type="match status" value="1"/>
</dbReference>
<keyword evidence="2" id="KW-0732">Signal</keyword>
<feature type="domain" description="NodB homology" evidence="3">
    <location>
        <begin position="94"/>
        <end position="268"/>
    </location>
</feature>
<dbReference type="PROSITE" id="PS51677">
    <property type="entry name" value="NODB"/>
    <property type="match status" value="1"/>
</dbReference>
<name>A0ABV3X4N7_9FIRM</name>
<dbReference type="InterPro" id="IPR051398">
    <property type="entry name" value="Polysacch_Deacetylase"/>
</dbReference>
<sequence>MKKRIVCSVLGGLLLLLAVFLGYAWLHPAKGVLVLEYHHIADEPGEDEASAIRYFVPPEDFREQLDYLKAEGYETITMLDFSKAAKGKGELPPKPLIITFDDGYEDNYSTALPLLEERGMKAEVYMVTNFIGLKGYLTWEQLRDMQQRGIEIGCHTCDHLPLVGLSRAEQEAQVRLSKLLMEWNGIRTVFSFSYPNGRYNMEAAELLRESNYLTAVTGDAGLNTFQTDPMLLHRVNVPRPKFGLIEFRLRLLKAELFSIFGIDQHLER</sequence>
<keyword evidence="5" id="KW-1185">Reference proteome</keyword>
<organism evidence="4 5">
    <name type="scientific">Selenomonas sputigena</name>
    <dbReference type="NCBI Taxonomy" id="69823"/>
    <lineage>
        <taxon>Bacteria</taxon>
        <taxon>Bacillati</taxon>
        <taxon>Bacillota</taxon>
        <taxon>Negativicutes</taxon>
        <taxon>Selenomonadales</taxon>
        <taxon>Selenomonadaceae</taxon>
        <taxon>Selenomonas</taxon>
    </lineage>
</organism>
<evidence type="ECO:0000256" key="2">
    <source>
        <dbReference type="ARBA" id="ARBA00022729"/>
    </source>
</evidence>
<dbReference type="RefSeq" id="WP_368846494.1">
    <property type="nucleotide sequence ID" value="NZ_CP194411.1"/>
</dbReference>
<gene>
    <name evidence="4" type="ORF">QCO44_03815</name>
</gene>
<accession>A0ABV3X4N7</accession>
<dbReference type="CDD" id="cd10918">
    <property type="entry name" value="CE4_NodB_like_5s_6s"/>
    <property type="match status" value="1"/>
</dbReference>
<proteinExistence type="predicted"/>
<dbReference type="InterPro" id="IPR011330">
    <property type="entry name" value="Glyco_hydro/deAcase_b/a-brl"/>
</dbReference>
<dbReference type="SUPFAM" id="SSF88713">
    <property type="entry name" value="Glycoside hydrolase/deacetylase"/>
    <property type="match status" value="1"/>
</dbReference>
<dbReference type="Proteomes" id="UP001559623">
    <property type="component" value="Unassembled WGS sequence"/>
</dbReference>
<evidence type="ECO:0000313" key="4">
    <source>
        <dbReference type="EMBL" id="MEX5284770.1"/>
    </source>
</evidence>
<evidence type="ECO:0000259" key="3">
    <source>
        <dbReference type="PROSITE" id="PS51677"/>
    </source>
</evidence>
<comment type="caution">
    <text evidence="4">The sequence shown here is derived from an EMBL/GenBank/DDBJ whole genome shotgun (WGS) entry which is preliminary data.</text>
</comment>
<evidence type="ECO:0000313" key="5">
    <source>
        <dbReference type="Proteomes" id="UP001559623"/>
    </source>
</evidence>
<evidence type="ECO:0000256" key="1">
    <source>
        <dbReference type="ARBA" id="ARBA00004613"/>
    </source>
</evidence>
<dbReference type="PANTHER" id="PTHR34216">
    <property type="match status" value="1"/>
</dbReference>
<reference evidence="4 5" key="1">
    <citation type="submission" date="2023-04" db="EMBL/GenBank/DDBJ databases">
        <title>Genome Sequence of Selenomonas sputigena ATCC 33150.</title>
        <authorList>
            <person name="Miller D.P."/>
            <person name="Anvari S."/>
            <person name="Polson S.W."/>
            <person name="Macdonald M."/>
            <person name="Mcdowell J.V."/>
        </authorList>
    </citation>
    <scope>NUCLEOTIDE SEQUENCE [LARGE SCALE GENOMIC DNA]</scope>
    <source>
        <strain evidence="4 5">ATCC 33150</strain>
    </source>
</reference>
<comment type="subcellular location">
    <subcellularLocation>
        <location evidence="1">Secreted</location>
    </subcellularLocation>
</comment>
<dbReference type="Gene3D" id="3.20.20.370">
    <property type="entry name" value="Glycoside hydrolase/deacetylase"/>
    <property type="match status" value="1"/>
</dbReference>
<dbReference type="EMBL" id="JARVLH010000002">
    <property type="protein sequence ID" value="MEX5284770.1"/>
    <property type="molecule type" value="Genomic_DNA"/>
</dbReference>
<protein>
    <submittedName>
        <fullName evidence="4">Polysaccharide deacetylase family protein</fullName>
    </submittedName>
</protein>
<dbReference type="InterPro" id="IPR002509">
    <property type="entry name" value="NODB_dom"/>
</dbReference>
<dbReference type="PANTHER" id="PTHR34216:SF3">
    <property type="entry name" value="POLY-BETA-1,6-N-ACETYL-D-GLUCOSAMINE N-DEACETYLASE"/>
    <property type="match status" value="1"/>
</dbReference>